<accession>A0A1I5MGB0</accession>
<reference evidence="2 3" key="1">
    <citation type="submission" date="2016-10" db="EMBL/GenBank/DDBJ databases">
        <authorList>
            <person name="de Groot N.N."/>
        </authorList>
    </citation>
    <scope>NUCLEOTIDE SEQUENCE [LARGE SCALE GENOMIC DNA]</scope>
    <source>
        <strain evidence="3">E92,LMG 26720,CCM 7988</strain>
    </source>
</reference>
<feature type="compositionally biased region" description="Acidic residues" evidence="1">
    <location>
        <begin position="69"/>
        <end position="81"/>
    </location>
</feature>
<sequence>MKGKWKRFFQNHFEQISNAAEEGTATPNQEEKTWDIPIIGQSREDALKSIDLEKIRENIPEADIPQLSEVEDDDYDESEIPEIPDDIVEKEVLEDFKQKIKRVRKKLL</sequence>
<dbReference type="Proteomes" id="UP000199306">
    <property type="component" value="Unassembled WGS sequence"/>
</dbReference>
<protein>
    <submittedName>
        <fullName evidence="2">Uncharacterized protein</fullName>
    </submittedName>
</protein>
<evidence type="ECO:0000313" key="2">
    <source>
        <dbReference type="EMBL" id="SFP08337.1"/>
    </source>
</evidence>
<evidence type="ECO:0000256" key="1">
    <source>
        <dbReference type="SAM" id="MobiDB-lite"/>
    </source>
</evidence>
<dbReference type="STRING" id="1079859.SAMN04515674_101283"/>
<dbReference type="RefSeq" id="WP_092010985.1">
    <property type="nucleotide sequence ID" value="NZ_FOXH01000001.1"/>
</dbReference>
<gene>
    <name evidence="2" type="ORF">SAMN04515674_101283</name>
</gene>
<dbReference type="EMBL" id="FOXH01000001">
    <property type="protein sequence ID" value="SFP08337.1"/>
    <property type="molecule type" value="Genomic_DNA"/>
</dbReference>
<proteinExistence type="predicted"/>
<evidence type="ECO:0000313" key="3">
    <source>
        <dbReference type="Proteomes" id="UP000199306"/>
    </source>
</evidence>
<feature type="region of interest" description="Disordered" evidence="1">
    <location>
        <begin position="61"/>
        <end position="81"/>
    </location>
</feature>
<dbReference type="AlphaFoldDB" id="A0A1I5MGB0"/>
<organism evidence="2 3">
    <name type="scientific">Pseudarcicella hirudinis</name>
    <dbReference type="NCBI Taxonomy" id="1079859"/>
    <lineage>
        <taxon>Bacteria</taxon>
        <taxon>Pseudomonadati</taxon>
        <taxon>Bacteroidota</taxon>
        <taxon>Cytophagia</taxon>
        <taxon>Cytophagales</taxon>
        <taxon>Flectobacillaceae</taxon>
        <taxon>Pseudarcicella</taxon>
    </lineage>
</organism>
<name>A0A1I5MGB0_9BACT</name>
<keyword evidence="3" id="KW-1185">Reference proteome</keyword>